<evidence type="ECO:0000313" key="4">
    <source>
        <dbReference type="Proteomes" id="UP001292079"/>
    </source>
</evidence>
<comment type="similarity">
    <text evidence="1">Belongs to the CDV3 family.</text>
</comment>
<dbReference type="EMBL" id="JALJAT010000005">
    <property type="protein sequence ID" value="KAK4469329.1"/>
    <property type="molecule type" value="Genomic_DNA"/>
</dbReference>
<feature type="region of interest" description="Disordered" evidence="2">
    <location>
        <begin position="1"/>
        <end position="55"/>
    </location>
</feature>
<evidence type="ECO:0000313" key="3">
    <source>
        <dbReference type="EMBL" id="KAK4469329.1"/>
    </source>
</evidence>
<evidence type="ECO:0000256" key="1">
    <source>
        <dbReference type="ARBA" id="ARBA00006062"/>
    </source>
</evidence>
<dbReference type="Proteomes" id="UP001292079">
    <property type="component" value="Unassembled WGS sequence"/>
</dbReference>
<dbReference type="AlphaFoldDB" id="A0AAE2D327"/>
<feature type="region of interest" description="Disordered" evidence="2">
    <location>
        <begin position="77"/>
        <end position="135"/>
    </location>
</feature>
<dbReference type="Pfam" id="PF15359">
    <property type="entry name" value="CDV3"/>
    <property type="match status" value="1"/>
</dbReference>
<comment type="caution">
    <text evidence="3">The sequence shown here is derived from an EMBL/GenBank/DDBJ whole genome shotgun (WGS) entry which is preliminary data.</text>
</comment>
<reference evidence="3" key="1">
    <citation type="submission" date="2022-04" db="EMBL/GenBank/DDBJ databases">
        <authorList>
            <person name="Xu L."/>
            <person name="Lv Z."/>
        </authorList>
    </citation>
    <scope>NUCLEOTIDE SEQUENCE</scope>
    <source>
        <strain evidence="3">LV_2022a</strain>
    </source>
</reference>
<dbReference type="PANTHER" id="PTHR16284:SF13">
    <property type="entry name" value="PROTEIN CDV3 HOMOLOG"/>
    <property type="match status" value="1"/>
</dbReference>
<keyword evidence="4" id="KW-1185">Reference proteome</keyword>
<feature type="region of interest" description="Disordered" evidence="2">
    <location>
        <begin position="163"/>
        <end position="203"/>
    </location>
</feature>
<protein>
    <submittedName>
        <fullName evidence="3">Uncharacterized protein</fullName>
    </submittedName>
</protein>
<proteinExistence type="inferred from homology"/>
<sequence>MSLSDFFAKQSKKKSKKKQNPTELMDMLTKGGDLIKSHQEANAQLESKPVISEEDDEWEIIDDEKEVDLQNIRINILTSTNIDDSSKQSKSKDSSEGDGESAVEKKVWGAKPVETPEESVEPVAQPPPKPNIYVPAPLRPGGSAFGAVAAKPDVASSMDFPALDASVNEPQKKEIQSNKDNIDEKSWQQAGIRRANPVSNASPIAASTTLSPYVPPSLRQSGSPNFKIMSPSHVGDGFKPRDNPPLRSDIDLGFKRFSESPGTWESAPSSGGWARGNIISRNSGNNPMAVHLPSNTVDTSLHTPSENTNGWTRNVNVKTYKDSVREVPGLAIDLKNRFTAFNET</sequence>
<organism evidence="3 4">
    <name type="scientific">Schistosoma mekongi</name>
    <name type="common">Parasitic worm</name>
    <dbReference type="NCBI Taxonomy" id="38744"/>
    <lineage>
        <taxon>Eukaryota</taxon>
        <taxon>Metazoa</taxon>
        <taxon>Spiralia</taxon>
        <taxon>Lophotrochozoa</taxon>
        <taxon>Platyhelminthes</taxon>
        <taxon>Trematoda</taxon>
        <taxon>Digenea</taxon>
        <taxon>Strigeidida</taxon>
        <taxon>Schistosomatoidea</taxon>
        <taxon>Schistosomatidae</taxon>
        <taxon>Schistosoma</taxon>
    </lineage>
</organism>
<name>A0AAE2D327_SCHME</name>
<evidence type="ECO:0000256" key="2">
    <source>
        <dbReference type="SAM" id="MobiDB-lite"/>
    </source>
</evidence>
<dbReference type="GO" id="GO:0005737">
    <property type="term" value="C:cytoplasm"/>
    <property type="evidence" value="ECO:0007669"/>
    <property type="project" value="TreeGrafter"/>
</dbReference>
<feature type="compositionally biased region" description="Basic residues" evidence="2">
    <location>
        <begin position="10"/>
        <end position="19"/>
    </location>
</feature>
<accession>A0AAE2D327</accession>
<feature type="compositionally biased region" description="Basic and acidic residues" evidence="2">
    <location>
        <begin position="84"/>
        <end position="95"/>
    </location>
</feature>
<dbReference type="PANTHER" id="PTHR16284">
    <property type="entry name" value="PROTEIN CDV3 HOMOLOG"/>
    <property type="match status" value="1"/>
</dbReference>
<gene>
    <name evidence="3" type="ORF">MN116_006892</name>
</gene>
<feature type="compositionally biased region" description="Basic and acidic residues" evidence="2">
    <location>
        <begin position="170"/>
        <end position="186"/>
    </location>
</feature>
<reference evidence="3" key="2">
    <citation type="journal article" date="2023" name="Infect Dis Poverty">
        <title>Chromosome-scale genome of the human blood fluke Schistosoma mekongi and its implications for public health.</title>
        <authorList>
            <person name="Zhou M."/>
            <person name="Xu L."/>
            <person name="Xu D."/>
            <person name="Chen W."/>
            <person name="Khan J."/>
            <person name="Hu Y."/>
            <person name="Huang H."/>
            <person name="Wei H."/>
            <person name="Zhang Y."/>
            <person name="Chusongsang P."/>
            <person name="Tanasarnprasert K."/>
            <person name="Hu X."/>
            <person name="Limpanont Y."/>
            <person name="Lv Z."/>
        </authorList>
    </citation>
    <scope>NUCLEOTIDE SEQUENCE</scope>
    <source>
        <strain evidence="3">LV_2022a</strain>
    </source>
</reference>
<dbReference type="InterPro" id="IPR026806">
    <property type="entry name" value="CDV3"/>
</dbReference>